<dbReference type="AlphaFoldDB" id="A0AAV4C651"/>
<reference evidence="1 2" key="1">
    <citation type="journal article" date="2021" name="Elife">
        <title>Chloroplast acquisition without the gene transfer in kleptoplastic sea slugs, Plakobranchus ocellatus.</title>
        <authorList>
            <person name="Maeda T."/>
            <person name="Takahashi S."/>
            <person name="Yoshida T."/>
            <person name="Shimamura S."/>
            <person name="Takaki Y."/>
            <person name="Nagai Y."/>
            <person name="Toyoda A."/>
            <person name="Suzuki Y."/>
            <person name="Arimoto A."/>
            <person name="Ishii H."/>
            <person name="Satoh N."/>
            <person name="Nishiyama T."/>
            <person name="Hasebe M."/>
            <person name="Maruyama T."/>
            <person name="Minagawa J."/>
            <person name="Obokata J."/>
            <person name="Shigenobu S."/>
        </authorList>
    </citation>
    <scope>NUCLEOTIDE SEQUENCE [LARGE SCALE GENOMIC DNA]</scope>
</reference>
<keyword evidence="2" id="KW-1185">Reference proteome</keyword>
<gene>
    <name evidence="1" type="ORF">PoB_005384300</name>
</gene>
<sequence length="88" mass="9890">MTFRKRVYKVHVEAPESIRWLGTFGECGVCMAVDFGSLTIRAFLTPLADVTLHTVPYESLCDSLLCRSNPVMRQTVDLVENRSSPRNG</sequence>
<evidence type="ECO:0000313" key="2">
    <source>
        <dbReference type="Proteomes" id="UP000735302"/>
    </source>
</evidence>
<organism evidence="1 2">
    <name type="scientific">Plakobranchus ocellatus</name>
    <dbReference type="NCBI Taxonomy" id="259542"/>
    <lineage>
        <taxon>Eukaryota</taxon>
        <taxon>Metazoa</taxon>
        <taxon>Spiralia</taxon>
        <taxon>Lophotrochozoa</taxon>
        <taxon>Mollusca</taxon>
        <taxon>Gastropoda</taxon>
        <taxon>Heterobranchia</taxon>
        <taxon>Euthyneura</taxon>
        <taxon>Panpulmonata</taxon>
        <taxon>Sacoglossa</taxon>
        <taxon>Placobranchoidea</taxon>
        <taxon>Plakobranchidae</taxon>
        <taxon>Plakobranchus</taxon>
    </lineage>
</organism>
<evidence type="ECO:0000313" key="1">
    <source>
        <dbReference type="EMBL" id="GFO27338.1"/>
    </source>
</evidence>
<name>A0AAV4C651_9GAST</name>
<protein>
    <submittedName>
        <fullName evidence="1">Uncharacterized protein</fullName>
    </submittedName>
</protein>
<comment type="caution">
    <text evidence="1">The sequence shown here is derived from an EMBL/GenBank/DDBJ whole genome shotgun (WGS) entry which is preliminary data.</text>
</comment>
<dbReference type="EMBL" id="BLXT01005909">
    <property type="protein sequence ID" value="GFO27338.1"/>
    <property type="molecule type" value="Genomic_DNA"/>
</dbReference>
<proteinExistence type="predicted"/>
<accession>A0AAV4C651</accession>
<dbReference type="Proteomes" id="UP000735302">
    <property type="component" value="Unassembled WGS sequence"/>
</dbReference>